<accession>A0A2W5MCF0</accession>
<dbReference type="InterPro" id="IPR011009">
    <property type="entry name" value="Kinase-like_dom_sf"/>
</dbReference>
<keyword evidence="1" id="KW-0808">Transferase</keyword>
<dbReference type="Proteomes" id="UP000249577">
    <property type="component" value="Unassembled WGS sequence"/>
</dbReference>
<keyword evidence="1" id="KW-0418">Kinase</keyword>
<dbReference type="SUPFAM" id="SSF56112">
    <property type="entry name" value="Protein kinase-like (PK-like)"/>
    <property type="match status" value="1"/>
</dbReference>
<dbReference type="AlphaFoldDB" id="A0A2W5MCF0"/>
<sequence length="264" mass="28270">MELSVFLDRWALTPDGASFSTPAARLQPVLTASGEAAMLKVSHETEERFGAQVMAWWGGEGAARVLAHEGDALLMERAAGNRSLGDTARAGADDEATRIVCAAAAELHRPRAFPPPVGLTPLEVWFRSLLAAQEQGGVLARCAEAARELLSDPREVVVLHGDLHHGNVLNFGQRGWLAIDPKGLLGERGFDFANLFCNPDRATALAPGRLARQAAVVAEAAGLERKRLLKWVLAWSGLSAMWMVEDGETETIDLSLAETALSAC</sequence>
<comment type="caution">
    <text evidence="1">The sequence shown here is derived from an EMBL/GenBank/DDBJ whole genome shotgun (WGS) entry which is preliminary data.</text>
</comment>
<dbReference type="Gene3D" id="1.10.510.10">
    <property type="entry name" value="Transferase(Phosphotransferase) domain 1"/>
    <property type="match status" value="1"/>
</dbReference>
<dbReference type="GO" id="GO:0016773">
    <property type="term" value="F:phosphotransferase activity, alcohol group as acceptor"/>
    <property type="evidence" value="ECO:0007669"/>
    <property type="project" value="InterPro"/>
</dbReference>
<organism evidence="1 2">
    <name type="scientific">Ancylobacter novellus</name>
    <name type="common">Thiobacillus novellus</name>
    <dbReference type="NCBI Taxonomy" id="921"/>
    <lineage>
        <taxon>Bacteria</taxon>
        <taxon>Pseudomonadati</taxon>
        <taxon>Pseudomonadota</taxon>
        <taxon>Alphaproteobacteria</taxon>
        <taxon>Hyphomicrobiales</taxon>
        <taxon>Xanthobacteraceae</taxon>
        <taxon>Ancylobacter</taxon>
    </lineage>
</organism>
<reference evidence="1 2" key="1">
    <citation type="submission" date="2017-08" db="EMBL/GenBank/DDBJ databases">
        <title>Infants hospitalized years apart are colonized by the same room-sourced microbial strains.</title>
        <authorList>
            <person name="Brooks B."/>
            <person name="Olm M.R."/>
            <person name="Firek B.A."/>
            <person name="Baker R."/>
            <person name="Thomas B.C."/>
            <person name="Morowitz M.J."/>
            <person name="Banfield J.F."/>
        </authorList>
    </citation>
    <scope>NUCLEOTIDE SEQUENCE [LARGE SCALE GENOMIC DNA]</scope>
    <source>
        <strain evidence="1">S2_005_003_R2_43</strain>
    </source>
</reference>
<dbReference type="InterPro" id="IPR006748">
    <property type="entry name" value="NH2Glyco/OHUrea_AB-resist_kin"/>
</dbReference>
<gene>
    <name evidence="1" type="ORF">DI565_10955</name>
</gene>
<dbReference type="GO" id="GO:0019748">
    <property type="term" value="P:secondary metabolic process"/>
    <property type="evidence" value="ECO:0007669"/>
    <property type="project" value="InterPro"/>
</dbReference>
<dbReference type="Pfam" id="PF04655">
    <property type="entry name" value="APH_6_hur"/>
    <property type="match status" value="1"/>
</dbReference>
<name>A0A2W5MCF0_ANCNO</name>
<dbReference type="GO" id="GO:0016301">
    <property type="term" value="F:kinase activity"/>
    <property type="evidence" value="ECO:0007669"/>
    <property type="project" value="UniProtKB-KW"/>
</dbReference>
<evidence type="ECO:0000313" key="2">
    <source>
        <dbReference type="Proteomes" id="UP000249577"/>
    </source>
</evidence>
<evidence type="ECO:0000313" key="1">
    <source>
        <dbReference type="EMBL" id="PZQ15103.1"/>
    </source>
</evidence>
<dbReference type="EMBL" id="QFPN01000005">
    <property type="protein sequence ID" value="PZQ15103.1"/>
    <property type="molecule type" value="Genomic_DNA"/>
</dbReference>
<protein>
    <submittedName>
        <fullName evidence="1">3'-kinase</fullName>
    </submittedName>
</protein>
<proteinExistence type="predicted"/>